<evidence type="ECO:0000256" key="5">
    <source>
        <dbReference type="ARBA" id="ARBA00022692"/>
    </source>
</evidence>
<dbReference type="GO" id="GO:0005886">
    <property type="term" value="C:plasma membrane"/>
    <property type="evidence" value="ECO:0007669"/>
    <property type="project" value="UniProtKB-SubCell"/>
</dbReference>
<comment type="subcellular location">
    <subcellularLocation>
        <location evidence="1">Cell membrane</location>
        <topology evidence="1">Multi-pass membrane protein</topology>
    </subcellularLocation>
</comment>
<keyword evidence="3" id="KW-0813">Transport</keyword>
<feature type="transmembrane region" description="Helical" evidence="8">
    <location>
        <begin position="72"/>
        <end position="93"/>
    </location>
</feature>
<keyword evidence="7 8" id="KW-0472">Membrane</keyword>
<evidence type="ECO:0000313" key="10">
    <source>
        <dbReference type="Proteomes" id="UP000294567"/>
    </source>
</evidence>
<feature type="transmembrane region" description="Helical" evidence="8">
    <location>
        <begin position="105"/>
        <end position="126"/>
    </location>
</feature>
<comment type="similarity">
    <text evidence="2">Belongs to the autoinducer-2 exporter (AI-2E) (TC 2.A.86) family.</text>
</comment>
<dbReference type="InterPro" id="IPR002549">
    <property type="entry name" value="AI-2E-like"/>
</dbReference>
<dbReference type="EMBL" id="SMAE01000002">
    <property type="protein sequence ID" value="TCS91287.1"/>
    <property type="molecule type" value="Genomic_DNA"/>
</dbReference>
<dbReference type="AlphaFoldDB" id="A0A4R3L135"/>
<dbReference type="Proteomes" id="UP000294567">
    <property type="component" value="Unassembled WGS sequence"/>
</dbReference>
<feature type="transmembrane region" description="Helical" evidence="8">
    <location>
        <begin position="194"/>
        <end position="215"/>
    </location>
</feature>
<evidence type="ECO:0000256" key="3">
    <source>
        <dbReference type="ARBA" id="ARBA00022448"/>
    </source>
</evidence>
<protein>
    <submittedName>
        <fullName evidence="9">Putative PurR-regulated permease PerM</fullName>
    </submittedName>
</protein>
<dbReference type="RefSeq" id="WP_132026017.1">
    <property type="nucleotide sequence ID" value="NZ_CP068564.1"/>
</dbReference>
<evidence type="ECO:0000256" key="6">
    <source>
        <dbReference type="ARBA" id="ARBA00022989"/>
    </source>
</evidence>
<sequence>MNIIHSDALTKLLMLLTCILVILIIYYLIQIGNNHVDKEKEIHINKKIIFPLLIIILFIYLLYIFIKKYDFLSDIIFTILISLIFAYLLNPLVNYFEKHNIKRSWGIFIIYGIIVGIILIFSFLVIPKTVKELKRLISVLPIYFERISYILNELYINIDNISSVFNGIEEIFIDSINNIQNVIVTSINKFIEGIVSTFSKIISLILIPILTFYFIKDNEYFKNKIYLTIPKKYRKKTEALFCEINLVLSQFVRGRLLLAMYVGLVTTIMLLILKVDFAVIIGVITGVADIIPYIGPFLGFLPAVFFALLDSPIKALWVGILFILIQWVENNILAPKIIGESTGIHPITILLALIIGGGMFGVIGMIFSIPIIAIWNILFDFIIENVKKPNNIK</sequence>
<organism evidence="9 10">
    <name type="scientific">Keratinibaculum paraultunense</name>
    <dbReference type="NCBI Taxonomy" id="1278232"/>
    <lineage>
        <taxon>Bacteria</taxon>
        <taxon>Bacillati</taxon>
        <taxon>Bacillota</taxon>
        <taxon>Tissierellia</taxon>
        <taxon>Tissierellales</taxon>
        <taxon>Tepidimicrobiaceae</taxon>
        <taxon>Keratinibaculum</taxon>
    </lineage>
</organism>
<dbReference type="OrthoDB" id="9793390at2"/>
<evidence type="ECO:0000256" key="8">
    <source>
        <dbReference type="SAM" id="Phobius"/>
    </source>
</evidence>
<keyword evidence="4" id="KW-1003">Cell membrane</keyword>
<gene>
    <name evidence="9" type="ORF">EDD65_102221</name>
</gene>
<evidence type="ECO:0000313" key="9">
    <source>
        <dbReference type="EMBL" id="TCS91287.1"/>
    </source>
</evidence>
<accession>A0A4R3L135</accession>
<feature type="transmembrane region" description="Helical" evidence="8">
    <location>
        <begin position="346"/>
        <end position="379"/>
    </location>
</feature>
<evidence type="ECO:0000256" key="4">
    <source>
        <dbReference type="ARBA" id="ARBA00022475"/>
    </source>
</evidence>
<proteinExistence type="inferred from homology"/>
<keyword evidence="5 8" id="KW-0812">Transmembrane</keyword>
<dbReference type="Pfam" id="PF01594">
    <property type="entry name" value="AI-2E_transport"/>
    <property type="match status" value="1"/>
</dbReference>
<dbReference type="PANTHER" id="PTHR21716">
    <property type="entry name" value="TRANSMEMBRANE PROTEIN"/>
    <property type="match status" value="1"/>
</dbReference>
<evidence type="ECO:0000256" key="1">
    <source>
        <dbReference type="ARBA" id="ARBA00004651"/>
    </source>
</evidence>
<feature type="transmembrane region" description="Helical" evidence="8">
    <location>
        <begin position="12"/>
        <end position="29"/>
    </location>
</feature>
<feature type="transmembrane region" description="Helical" evidence="8">
    <location>
        <begin position="49"/>
        <end position="66"/>
    </location>
</feature>
<dbReference type="PANTHER" id="PTHR21716:SF53">
    <property type="entry name" value="PERMEASE PERM-RELATED"/>
    <property type="match status" value="1"/>
</dbReference>
<keyword evidence="6 8" id="KW-1133">Transmembrane helix</keyword>
<comment type="caution">
    <text evidence="9">The sequence shown here is derived from an EMBL/GenBank/DDBJ whole genome shotgun (WGS) entry which is preliminary data.</text>
</comment>
<reference evidence="9 10" key="1">
    <citation type="submission" date="2019-03" db="EMBL/GenBank/DDBJ databases">
        <title>Genomic Encyclopedia of Type Strains, Phase IV (KMG-IV): sequencing the most valuable type-strain genomes for metagenomic binning, comparative biology and taxonomic classification.</title>
        <authorList>
            <person name="Goeker M."/>
        </authorList>
    </citation>
    <scope>NUCLEOTIDE SEQUENCE [LARGE SCALE GENOMIC DNA]</scope>
    <source>
        <strain evidence="9 10">DSM 26752</strain>
    </source>
</reference>
<keyword evidence="10" id="KW-1185">Reference proteome</keyword>
<evidence type="ECO:0000256" key="7">
    <source>
        <dbReference type="ARBA" id="ARBA00023136"/>
    </source>
</evidence>
<feature type="transmembrane region" description="Helical" evidence="8">
    <location>
        <begin position="316"/>
        <end position="334"/>
    </location>
</feature>
<evidence type="ECO:0000256" key="2">
    <source>
        <dbReference type="ARBA" id="ARBA00009773"/>
    </source>
</evidence>
<feature type="transmembrane region" description="Helical" evidence="8">
    <location>
        <begin position="258"/>
        <end position="284"/>
    </location>
</feature>
<dbReference type="GO" id="GO:0055085">
    <property type="term" value="P:transmembrane transport"/>
    <property type="evidence" value="ECO:0007669"/>
    <property type="project" value="TreeGrafter"/>
</dbReference>
<name>A0A4R3L135_9FIRM</name>